<dbReference type="AlphaFoldDB" id="A0A850P9S3"/>
<organism evidence="2 3">
    <name type="scientific">Ameyamaea chiangmaiensis</name>
    <dbReference type="NCBI Taxonomy" id="442969"/>
    <lineage>
        <taxon>Bacteria</taxon>
        <taxon>Pseudomonadati</taxon>
        <taxon>Pseudomonadota</taxon>
        <taxon>Alphaproteobacteria</taxon>
        <taxon>Acetobacterales</taxon>
        <taxon>Acetobacteraceae</taxon>
        <taxon>Ameyamaea</taxon>
    </lineage>
</organism>
<dbReference type="PROSITE" id="PS51257">
    <property type="entry name" value="PROKAR_LIPOPROTEIN"/>
    <property type="match status" value="1"/>
</dbReference>
<protein>
    <recommendedName>
        <fullName evidence="4">Lipoprotein</fullName>
    </recommendedName>
</protein>
<gene>
    <name evidence="2" type="ORF">HUK82_09435</name>
</gene>
<evidence type="ECO:0000256" key="1">
    <source>
        <dbReference type="SAM" id="SignalP"/>
    </source>
</evidence>
<reference evidence="2 3" key="1">
    <citation type="submission" date="2020-06" db="EMBL/GenBank/DDBJ databases">
        <title>Description of novel acetic acid bacteria.</title>
        <authorList>
            <person name="Sombolestani A."/>
        </authorList>
    </citation>
    <scope>NUCLEOTIDE SEQUENCE [LARGE SCALE GENOMIC DNA]</scope>
    <source>
        <strain evidence="2 3">LMG 27010</strain>
    </source>
</reference>
<evidence type="ECO:0000313" key="2">
    <source>
        <dbReference type="EMBL" id="NVN40784.1"/>
    </source>
</evidence>
<accession>A0A850P9S3</accession>
<keyword evidence="1" id="KW-0732">Signal</keyword>
<dbReference type="EMBL" id="JABXXR010000064">
    <property type="protein sequence ID" value="NVN40784.1"/>
    <property type="molecule type" value="Genomic_DNA"/>
</dbReference>
<dbReference type="RefSeq" id="WP_176613722.1">
    <property type="nucleotide sequence ID" value="NZ_JABXXR010000064.1"/>
</dbReference>
<sequence>MAPWFTRRTLIGAVLATPAAGSLAGCVGPTGPVFGDWYGYQTGCADGYDRSVALVLDGTPDARGGTFHYRAFRRLASLGWGGVAMDGVERWDGQWRLHTVPSGGQTWTRVDLSGLPPTERAAYILMDRHVLVPVVVGGSGPDLSQLGLESRLVPRPTTAYGYGRV</sequence>
<comment type="caution">
    <text evidence="2">The sequence shown here is derived from an EMBL/GenBank/DDBJ whole genome shotgun (WGS) entry which is preliminary data.</text>
</comment>
<proteinExistence type="predicted"/>
<evidence type="ECO:0000313" key="3">
    <source>
        <dbReference type="Proteomes" id="UP000585665"/>
    </source>
</evidence>
<feature type="chain" id="PRO_5032421553" description="Lipoprotein" evidence="1">
    <location>
        <begin position="25"/>
        <end position="165"/>
    </location>
</feature>
<keyword evidence="3" id="KW-1185">Reference proteome</keyword>
<dbReference type="Proteomes" id="UP000585665">
    <property type="component" value="Unassembled WGS sequence"/>
</dbReference>
<name>A0A850P9S3_9PROT</name>
<feature type="signal peptide" evidence="1">
    <location>
        <begin position="1"/>
        <end position="24"/>
    </location>
</feature>
<evidence type="ECO:0008006" key="4">
    <source>
        <dbReference type="Google" id="ProtNLM"/>
    </source>
</evidence>